<dbReference type="InterPro" id="IPR044573">
    <property type="entry name" value="ARIP4_DEXHc"/>
</dbReference>
<feature type="domain" description="Helicase C-terminal" evidence="11">
    <location>
        <begin position="732"/>
        <end position="906"/>
    </location>
</feature>
<dbReference type="PANTHER" id="PTHR45797">
    <property type="entry name" value="RAD54-LIKE"/>
    <property type="match status" value="1"/>
</dbReference>
<feature type="compositionally biased region" description="Basic and acidic residues" evidence="9">
    <location>
        <begin position="8"/>
        <end position="32"/>
    </location>
</feature>
<dbReference type="Pfam" id="PF00176">
    <property type="entry name" value="SNF2-rel_dom"/>
    <property type="match status" value="1"/>
</dbReference>
<dbReference type="PANTHER" id="PTHR45797:SF1">
    <property type="entry name" value="HELICASE ARIP4"/>
    <property type="match status" value="1"/>
</dbReference>
<keyword evidence="7" id="KW-0238">DNA-binding</keyword>
<feature type="compositionally biased region" description="Acidic residues" evidence="9">
    <location>
        <begin position="223"/>
        <end position="232"/>
    </location>
</feature>
<protein>
    <submittedName>
        <fullName evidence="13">Helicase ARIP4-like</fullName>
    </submittedName>
</protein>
<dbReference type="InterPro" id="IPR049730">
    <property type="entry name" value="SNF2/RAD54-like_C"/>
</dbReference>
<feature type="region of interest" description="Disordered" evidence="9">
    <location>
        <begin position="1336"/>
        <end position="1359"/>
    </location>
</feature>
<feature type="region of interest" description="Disordered" evidence="9">
    <location>
        <begin position="151"/>
        <end position="173"/>
    </location>
</feature>
<keyword evidence="3" id="KW-0547">Nucleotide-binding</keyword>
<feature type="compositionally biased region" description="Basic residues" evidence="9">
    <location>
        <begin position="85"/>
        <end position="111"/>
    </location>
</feature>
<dbReference type="CDD" id="cd18069">
    <property type="entry name" value="DEXHc_ARIP4"/>
    <property type="match status" value="1"/>
</dbReference>
<evidence type="ECO:0000313" key="12">
    <source>
        <dbReference type="Proteomes" id="UP000515163"/>
    </source>
</evidence>
<reference evidence="13" key="1">
    <citation type="submission" date="2025-08" db="UniProtKB">
        <authorList>
            <consortium name="RefSeq"/>
        </authorList>
    </citation>
    <scope>IDENTIFICATION</scope>
    <source>
        <tissue evidence="13">Tentacle</tissue>
    </source>
</reference>
<evidence type="ECO:0000256" key="3">
    <source>
        <dbReference type="ARBA" id="ARBA00022741"/>
    </source>
</evidence>
<comment type="similarity">
    <text evidence="2">Belongs to the SNF2/RAD54 helicase family.</text>
</comment>
<evidence type="ECO:0000259" key="10">
    <source>
        <dbReference type="PROSITE" id="PS51192"/>
    </source>
</evidence>
<dbReference type="InterPro" id="IPR038718">
    <property type="entry name" value="SNF2-like_sf"/>
</dbReference>
<keyword evidence="12" id="KW-1185">Reference proteome</keyword>
<evidence type="ECO:0000256" key="9">
    <source>
        <dbReference type="SAM" id="MobiDB-lite"/>
    </source>
</evidence>
<feature type="compositionally biased region" description="Acidic residues" evidence="9">
    <location>
        <begin position="33"/>
        <end position="77"/>
    </location>
</feature>
<dbReference type="PROSITE" id="PS51192">
    <property type="entry name" value="HELICASE_ATP_BIND_1"/>
    <property type="match status" value="1"/>
</dbReference>
<evidence type="ECO:0000259" key="11">
    <source>
        <dbReference type="PROSITE" id="PS51194"/>
    </source>
</evidence>
<keyword evidence="6" id="KW-0067">ATP-binding</keyword>
<comment type="subcellular location">
    <subcellularLocation>
        <location evidence="1">Nucleus</location>
    </subcellularLocation>
</comment>
<dbReference type="RefSeq" id="XP_031559448.1">
    <property type="nucleotide sequence ID" value="XM_031703588.1"/>
</dbReference>
<evidence type="ECO:0000256" key="8">
    <source>
        <dbReference type="ARBA" id="ARBA00023242"/>
    </source>
</evidence>
<dbReference type="GO" id="GO:0005524">
    <property type="term" value="F:ATP binding"/>
    <property type="evidence" value="ECO:0007669"/>
    <property type="project" value="UniProtKB-KW"/>
</dbReference>
<dbReference type="InterPro" id="IPR027417">
    <property type="entry name" value="P-loop_NTPase"/>
</dbReference>
<evidence type="ECO:0000256" key="1">
    <source>
        <dbReference type="ARBA" id="ARBA00004123"/>
    </source>
</evidence>
<dbReference type="GO" id="GO:0005634">
    <property type="term" value="C:nucleus"/>
    <property type="evidence" value="ECO:0007669"/>
    <property type="project" value="UniProtKB-SubCell"/>
</dbReference>
<sequence length="1359" mass="151195">MEGSSDTVEGKSIEELLLKSREDDGIDSKSNEQDEDSVGDSDVEIDDDLNEDLESVEGDDEIEEEECAENENIDVETTEATTSSKGKKMVKNISGKKRKRKRKDNTKRRDIRKILDESQLEKETLHAQLEEKERLRRLELQKSLATEMSPALTKDAQDNLVSTENANEPSRSISPMVVDFRQKSKQHSHVIVIDSDDDNSGGVQKQQEIEIISSDSVSSSSESDTDNSDIDENNVGMHSDDTYNVPNSDGNVEVNINHPLYEDDIYLAPQIAKHVKPHQIGGIRFLYDNLVETLARYKVSSGFGCILAHSMGLGKTLQVIAFVDIFLQHTPAKKVLCVVPINTIQNWLVEFNMWLPPKPEIVDQENKNSESEDSTNEIRYRNFTVYQLADNNKTTIARAKIIGEWNQNGGVLLIGYELYRILAMSTPCMASNKCAPPKRKKSNTSSSGGNQEPEVIDLEEEEKNMDFLIGIQNALCKPGPDLVICDEGHRIKNNQSNISQALKKVKTRRRVVLTGYPLQNNLIEYWCMVDFVRPNFLGTRQEFSNMFERPILNGQCSDSTPSDVRLMRYRAHVLHSLLEGFVQRRSQSVLKKCLPFKEEHIILVKLSPIQSQLYNSYIKFLLDSVGHLNPIKGFHTCTKIWNHPDVFFANLEPKKYGMRNESPLTLLDNDTEDGTSQEVNSNMDPALMFSVLPPQVLQQDPYSTTKPTPVGLAWAKDIMKDYQPFIEEQGGKIVILMEILEESLSLGEKVLVFSQSLSTLCIIEDFLSKRDIPHFPGRNTQDDPTKWAKNKSYFRLDGSTPSQERDRLITAFNSPDNADVLLFMLSTRAGCLGVNLIGASRVVVFDASWNPCHDVQAVCRVYRYGQKKPSHIYRLVSTGTMEKKIYDRQVSKQGVANRVVDELNPEANFTKQEIMSLICDKEPDVQAEDVASAANKFSDLVLKRICRNCSNWLSKVPFKHESLLVDKKELKLTKREKREAKKGYEREKNMAQQGGRYNYNPTEPKRIPPAVPPLGNIIRPVAAAYPMQSAQPTVMTSITQRTQSQAFAFNLPQVSMGSNQYRFASLNHNGSTNPIQLRALLPSMGISRSANPSLRMPINPVAMSTSVTNSLGSPLIFPSQAAILANANQQIMQAGTNFASNLVSSLPGNLTNGNIMSKTSVGCGLPLVSSGQTRPRTNDVVTIDLDDVPSPPEYVESQNDTTNKLQGQEHRKDNTRAKQTSSTAESLKSCESESMAFDQQPFVSMETSDKILANHVNTSTFASMATENVVNAGYSSEPVAMGTGVARGDDAYTSMNELLGNGLQSPARPESSSTTGFTDSQLTLAVLQNLLNARGGLDASASSPEESTPDNSSSSTSQL</sequence>
<keyword evidence="4" id="KW-0378">Hydrolase</keyword>
<proteinExistence type="inferred from homology"/>
<feature type="compositionally biased region" description="Low complexity" evidence="9">
    <location>
        <begin position="211"/>
        <end position="222"/>
    </location>
</feature>
<dbReference type="GO" id="GO:0003677">
    <property type="term" value="F:DNA binding"/>
    <property type="evidence" value="ECO:0007669"/>
    <property type="project" value="UniProtKB-KW"/>
</dbReference>
<dbReference type="PROSITE" id="PS51194">
    <property type="entry name" value="HELICASE_CTER"/>
    <property type="match status" value="1"/>
</dbReference>
<feature type="region of interest" description="Disordered" evidence="9">
    <location>
        <begin position="432"/>
        <end position="453"/>
    </location>
</feature>
<dbReference type="CDD" id="cd18793">
    <property type="entry name" value="SF2_C_SNF"/>
    <property type="match status" value="1"/>
</dbReference>
<dbReference type="InterPro" id="IPR014001">
    <property type="entry name" value="Helicase_ATP-bd"/>
</dbReference>
<feature type="compositionally biased region" description="Low complexity" evidence="9">
    <location>
        <begin position="1342"/>
        <end position="1359"/>
    </location>
</feature>
<feature type="compositionally biased region" description="Basic and acidic residues" evidence="9">
    <location>
        <begin position="1207"/>
        <end position="1216"/>
    </location>
</feature>
<organism evidence="12 13">
    <name type="scientific">Actinia tenebrosa</name>
    <name type="common">Australian red waratah sea anemone</name>
    <dbReference type="NCBI Taxonomy" id="6105"/>
    <lineage>
        <taxon>Eukaryota</taxon>
        <taxon>Metazoa</taxon>
        <taxon>Cnidaria</taxon>
        <taxon>Anthozoa</taxon>
        <taxon>Hexacorallia</taxon>
        <taxon>Actiniaria</taxon>
        <taxon>Actiniidae</taxon>
        <taxon>Actinia</taxon>
    </lineage>
</organism>
<feature type="region of interest" description="Disordered" evidence="9">
    <location>
        <begin position="211"/>
        <end position="239"/>
    </location>
</feature>
<feature type="region of interest" description="Disordered" evidence="9">
    <location>
        <begin position="977"/>
        <end position="1004"/>
    </location>
</feature>
<dbReference type="Gene3D" id="1.20.120.850">
    <property type="entry name" value="SWI2/SNF2 ATPases, N-terminal domain"/>
    <property type="match status" value="1"/>
</dbReference>
<dbReference type="Gene3D" id="3.40.50.10810">
    <property type="entry name" value="Tandem AAA-ATPase domain"/>
    <property type="match status" value="2"/>
</dbReference>
<dbReference type="Pfam" id="PF00271">
    <property type="entry name" value="Helicase_C"/>
    <property type="match status" value="1"/>
</dbReference>
<dbReference type="SMART" id="SM00490">
    <property type="entry name" value="HELICc"/>
    <property type="match status" value="1"/>
</dbReference>
<feature type="compositionally biased region" description="Polar residues" evidence="9">
    <location>
        <begin position="1217"/>
        <end position="1226"/>
    </location>
</feature>
<keyword evidence="8" id="KW-0539">Nucleus</keyword>
<gene>
    <name evidence="13" type="primary">LOC116295684</name>
</gene>
<dbReference type="InterPro" id="IPR001650">
    <property type="entry name" value="Helicase_C-like"/>
</dbReference>
<evidence type="ECO:0000313" key="13">
    <source>
        <dbReference type="RefSeq" id="XP_031559448.1"/>
    </source>
</evidence>
<dbReference type="FunCoup" id="A0A6P8HVS3">
    <property type="interactions" value="842"/>
</dbReference>
<evidence type="ECO:0000256" key="7">
    <source>
        <dbReference type="ARBA" id="ARBA00023125"/>
    </source>
</evidence>
<evidence type="ECO:0000256" key="4">
    <source>
        <dbReference type="ARBA" id="ARBA00022801"/>
    </source>
</evidence>
<feature type="compositionally biased region" description="Basic and acidic residues" evidence="9">
    <location>
        <begin position="977"/>
        <end position="989"/>
    </location>
</feature>
<dbReference type="InterPro" id="IPR000330">
    <property type="entry name" value="SNF2_N"/>
</dbReference>
<dbReference type="Proteomes" id="UP000515163">
    <property type="component" value="Unplaced"/>
</dbReference>
<evidence type="ECO:0000256" key="2">
    <source>
        <dbReference type="ARBA" id="ARBA00007025"/>
    </source>
</evidence>
<dbReference type="SMART" id="SM00487">
    <property type="entry name" value="DEXDc"/>
    <property type="match status" value="1"/>
</dbReference>
<evidence type="ECO:0000256" key="6">
    <source>
        <dbReference type="ARBA" id="ARBA00022840"/>
    </source>
</evidence>
<feature type="compositionally biased region" description="Polar residues" evidence="9">
    <location>
        <begin position="1196"/>
        <end position="1206"/>
    </location>
</feature>
<dbReference type="GO" id="GO:0016887">
    <property type="term" value="F:ATP hydrolysis activity"/>
    <property type="evidence" value="ECO:0007669"/>
    <property type="project" value="InterPro"/>
</dbReference>
<feature type="domain" description="Helicase ATP-binding" evidence="10">
    <location>
        <begin position="296"/>
        <end position="535"/>
    </location>
</feature>
<dbReference type="InParanoid" id="A0A6P8HVS3"/>
<feature type="region of interest" description="Disordered" evidence="9">
    <location>
        <begin position="1"/>
        <end position="111"/>
    </location>
</feature>
<evidence type="ECO:0000256" key="5">
    <source>
        <dbReference type="ARBA" id="ARBA00022806"/>
    </source>
</evidence>
<dbReference type="Gene3D" id="3.40.50.300">
    <property type="entry name" value="P-loop containing nucleotide triphosphate hydrolases"/>
    <property type="match status" value="2"/>
</dbReference>
<keyword evidence="5" id="KW-0347">Helicase</keyword>
<dbReference type="SUPFAM" id="SSF52540">
    <property type="entry name" value="P-loop containing nucleoside triphosphate hydrolases"/>
    <property type="match status" value="2"/>
</dbReference>
<name>A0A6P8HVS3_ACTTE</name>
<feature type="region of interest" description="Disordered" evidence="9">
    <location>
        <begin position="1186"/>
        <end position="1232"/>
    </location>
</feature>
<dbReference type="KEGG" id="aten:116295684"/>
<dbReference type="OrthoDB" id="2020972at2759"/>
<dbReference type="InterPro" id="IPR044574">
    <property type="entry name" value="ARIP4-like"/>
</dbReference>
<feature type="compositionally biased region" description="Polar residues" evidence="9">
    <location>
        <begin position="159"/>
        <end position="173"/>
    </location>
</feature>
<accession>A0A6P8HVS3</accession>
<dbReference type="GO" id="GO:0004386">
    <property type="term" value="F:helicase activity"/>
    <property type="evidence" value="ECO:0007669"/>
    <property type="project" value="UniProtKB-KW"/>
</dbReference>
<feature type="unsure residue" description="D or N" evidence="13">
    <location>
        <position position="782"/>
    </location>
</feature>